<feature type="compositionally biased region" description="Low complexity" evidence="1">
    <location>
        <begin position="261"/>
        <end position="274"/>
    </location>
</feature>
<feature type="region of interest" description="Disordered" evidence="1">
    <location>
        <begin position="24"/>
        <end position="52"/>
    </location>
</feature>
<feature type="compositionally biased region" description="Polar residues" evidence="1">
    <location>
        <begin position="24"/>
        <end position="40"/>
    </location>
</feature>
<dbReference type="InterPro" id="IPR044554">
    <property type="entry name" value="ANAPC2"/>
</dbReference>
<keyword evidence="3" id="KW-1185">Reference proteome</keyword>
<dbReference type="PANTHER" id="PTHR45957">
    <property type="entry name" value="ANAPHASE-PROMOTING COMPLEX SUBUNIT 2"/>
    <property type="match status" value="1"/>
</dbReference>
<name>C9SJJ1_VERA1</name>
<dbReference type="STRING" id="526221.C9SJJ1"/>
<protein>
    <submittedName>
        <fullName evidence="2">Uncharacterized protein</fullName>
    </submittedName>
</protein>
<dbReference type="eggNOG" id="KOG2165">
    <property type="taxonomic scope" value="Eukaryota"/>
</dbReference>
<reference evidence="3" key="1">
    <citation type="journal article" date="2011" name="PLoS Pathog.">
        <title>Comparative genomics yields insights into niche adaptation of plant vascular wilt pathogens.</title>
        <authorList>
            <person name="Klosterman S.J."/>
            <person name="Subbarao K.V."/>
            <person name="Kang S."/>
            <person name="Veronese P."/>
            <person name="Gold S.E."/>
            <person name="Thomma B.P.H.J."/>
            <person name="Chen Z."/>
            <person name="Henrissat B."/>
            <person name="Lee Y.-H."/>
            <person name="Park J."/>
            <person name="Garcia-Pedrajas M.D."/>
            <person name="Barbara D.J."/>
            <person name="Anchieta A."/>
            <person name="de Jonge R."/>
            <person name="Santhanam P."/>
            <person name="Maruthachalam K."/>
            <person name="Atallah Z."/>
            <person name="Amyotte S.G."/>
            <person name="Paz Z."/>
            <person name="Inderbitzin P."/>
            <person name="Hayes R.J."/>
            <person name="Heiman D.I."/>
            <person name="Young S."/>
            <person name="Zeng Q."/>
            <person name="Engels R."/>
            <person name="Galagan J."/>
            <person name="Cuomo C.A."/>
            <person name="Dobinson K.F."/>
            <person name="Ma L.-J."/>
        </authorList>
    </citation>
    <scope>NUCLEOTIDE SEQUENCE [LARGE SCALE GENOMIC DNA]</scope>
    <source>
        <strain evidence="3">VaMs.102 / ATCC MYA-4576 / FGSC 10136</strain>
    </source>
</reference>
<feature type="compositionally biased region" description="Low complexity" evidence="1">
    <location>
        <begin position="67"/>
        <end position="83"/>
    </location>
</feature>
<dbReference type="HOGENOM" id="CLU_708225_0_0_1"/>
<sequence length="390" mass="41977">MAMTASRWAAQRQKLFISVFDTEVSQPTPYSTPSLRSTDLGQPFGGPPAAAAQPHINLQSLDSTDTPAAAAAAASSSPPSSSATQITDQARWDRAWHAVTSRVQLPPSVAAEDSFGSLASESQDLTNPDFYASLQVVLQPSQRAPHAAHTEDLFSWHTHQVRHHFVQHVLPLLSACAGHGDATQVLLGSIRTLEAAHRQYFYGLSLMARGLDESAAERAVEAFRRDLHALISNSMAPALVDALRRVLSRLMRVLLRMQPESATSSANSAASPHAGRGGGGRSASASNQTDGARRELRQLVEALHKVGLAGEKFQVLFAEMMDALMVEHIKKSFAGVWTQQTQTAAASAAPLPPPRPPRSSLRRAGSLSPCIASLHDWVENHYARLAVEVF</sequence>
<feature type="region of interest" description="Disordered" evidence="1">
    <location>
        <begin position="261"/>
        <end position="293"/>
    </location>
</feature>
<evidence type="ECO:0000313" key="3">
    <source>
        <dbReference type="Proteomes" id="UP000008698"/>
    </source>
</evidence>
<accession>C9SJJ1</accession>
<dbReference type="GeneID" id="9530070"/>
<dbReference type="GO" id="GO:0005680">
    <property type="term" value="C:anaphase-promoting complex"/>
    <property type="evidence" value="ECO:0007669"/>
    <property type="project" value="TreeGrafter"/>
</dbReference>
<dbReference type="OrthoDB" id="5581181at2759"/>
<dbReference type="RefSeq" id="XP_003004856.1">
    <property type="nucleotide sequence ID" value="XM_003004810.1"/>
</dbReference>
<dbReference type="EMBL" id="DS985218">
    <property type="protein sequence ID" value="EEY18353.1"/>
    <property type="molecule type" value="Genomic_DNA"/>
</dbReference>
<dbReference type="GO" id="GO:0070979">
    <property type="term" value="P:protein K11-linked ubiquitination"/>
    <property type="evidence" value="ECO:0007669"/>
    <property type="project" value="TreeGrafter"/>
</dbReference>
<organism evidence="3">
    <name type="scientific">Verticillium alfalfae (strain VaMs.102 / ATCC MYA-4576 / FGSC 10136)</name>
    <name type="common">Verticillium wilt of alfalfa</name>
    <name type="synonym">Verticillium albo-atrum</name>
    <dbReference type="NCBI Taxonomy" id="526221"/>
    <lineage>
        <taxon>Eukaryota</taxon>
        <taxon>Fungi</taxon>
        <taxon>Dikarya</taxon>
        <taxon>Ascomycota</taxon>
        <taxon>Pezizomycotina</taxon>
        <taxon>Sordariomycetes</taxon>
        <taxon>Hypocreomycetidae</taxon>
        <taxon>Glomerellales</taxon>
        <taxon>Plectosphaerellaceae</taxon>
        <taxon>Verticillium</taxon>
    </lineage>
</organism>
<dbReference type="Proteomes" id="UP000008698">
    <property type="component" value="Unassembled WGS sequence"/>
</dbReference>
<gene>
    <name evidence="2" type="ORF">VDBG_04462</name>
</gene>
<proteinExistence type="predicted"/>
<feature type="region of interest" description="Disordered" evidence="1">
    <location>
        <begin position="344"/>
        <end position="364"/>
    </location>
</feature>
<dbReference type="PANTHER" id="PTHR45957:SF1">
    <property type="entry name" value="ANAPHASE-PROMOTING COMPLEX SUBUNIT 2"/>
    <property type="match status" value="1"/>
</dbReference>
<feature type="region of interest" description="Disordered" evidence="1">
    <location>
        <begin position="64"/>
        <end position="89"/>
    </location>
</feature>
<dbReference type="GO" id="GO:0007091">
    <property type="term" value="P:metaphase/anaphase transition of mitotic cell cycle"/>
    <property type="evidence" value="ECO:0007669"/>
    <property type="project" value="TreeGrafter"/>
</dbReference>
<evidence type="ECO:0000256" key="1">
    <source>
        <dbReference type="SAM" id="MobiDB-lite"/>
    </source>
</evidence>
<dbReference type="AlphaFoldDB" id="C9SJJ1"/>
<dbReference type="KEGG" id="val:VDBG_04462"/>
<evidence type="ECO:0000313" key="2">
    <source>
        <dbReference type="EMBL" id="EEY18353.1"/>
    </source>
</evidence>